<dbReference type="AlphaFoldDB" id="A0AAW0YDZ6"/>
<protein>
    <recommendedName>
        <fullName evidence="4">Secreted protein</fullName>
    </recommendedName>
</protein>
<name>A0AAW0YDZ6_CHEQU</name>
<evidence type="ECO:0008006" key="4">
    <source>
        <dbReference type="Google" id="ProtNLM"/>
    </source>
</evidence>
<reference evidence="2 3" key="1">
    <citation type="journal article" date="2024" name="BMC Genomics">
        <title>Genome assembly of redclaw crayfish (Cherax quadricarinatus) provides insights into its immune adaptation and hypoxia tolerance.</title>
        <authorList>
            <person name="Liu Z."/>
            <person name="Zheng J."/>
            <person name="Li H."/>
            <person name="Fang K."/>
            <person name="Wang S."/>
            <person name="He J."/>
            <person name="Zhou D."/>
            <person name="Weng S."/>
            <person name="Chi M."/>
            <person name="Gu Z."/>
            <person name="He J."/>
            <person name="Li F."/>
            <person name="Wang M."/>
        </authorList>
    </citation>
    <scope>NUCLEOTIDE SEQUENCE [LARGE SCALE GENOMIC DNA]</scope>
    <source>
        <strain evidence="2">ZL_2023a</strain>
    </source>
</reference>
<comment type="caution">
    <text evidence="2">The sequence shown here is derived from an EMBL/GenBank/DDBJ whole genome shotgun (WGS) entry which is preliminary data.</text>
</comment>
<evidence type="ECO:0000313" key="3">
    <source>
        <dbReference type="Proteomes" id="UP001445076"/>
    </source>
</evidence>
<sequence>MFLRLLMQLAVAATGVYELVLRAPFSMWSAVMAAPHYNNNNNHHHHHHHQPNNQPNNASLAHNYEFICEFLANSEVPVVKYRSKRTGLHVVLASVEGPLVSGYFTLGLRIYHRSLSYYWRRRRCWGCVFRDAGS</sequence>
<evidence type="ECO:0000313" key="2">
    <source>
        <dbReference type="EMBL" id="KAK8753590.1"/>
    </source>
</evidence>
<organism evidence="2 3">
    <name type="scientific">Cherax quadricarinatus</name>
    <name type="common">Australian red claw crayfish</name>
    <dbReference type="NCBI Taxonomy" id="27406"/>
    <lineage>
        <taxon>Eukaryota</taxon>
        <taxon>Metazoa</taxon>
        <taxon>Ecdysozoa</taxon>
        <taxon>Arthropoda</taxon>
        <taxon>Crustacea</taxon>
        <taxon>Multicrustacea</taxon>
        <taxon>Malacostraca</taxon>
        <taxon>Eumalacostraca</taxon>
        <taxon>Eucarida</taxon>
        <taxon>Decapoda</taxon>
        <taxon>Pleocyemata</taxon>
        <taxon>Astacidea</taxon>
        <taxon>Parastacoidea</taxon>
        <taxon>Parastacidae</taxon>
        <taxon>Cherax</taxon>
    </lineage>
</organism>
<feature type="chain" id="PRO_5043945758" description="Secreted protein" evidence="1">
    <location>
        <begin position="19"/>
        <end position="134"/>
    </location>
</feature>
<keyword evidence="3" id="KW-1185">Reference proteome</keyword>
<keyword evidence="1" id="KW-0732">Signal</keyword>
<dbReference type="Proteomes" id="UP001445076">
    <property type="component" value="Unassembled WGS sequence"/>
</dbReference>
<gene>
    <name evidence="2" type="ORF">OTU49_000477</name>
</gene>
<dbReference type="EMBL" id="JARKIK010000002">
    <property type="protein sequence ID" value="KAK8753590.1"/>
    <property type="molecule type" value="Genomic_DNA"/>
</dbReference>
<accession>A0AAW0YDZ6</accession>
<feature type="signal peptide" evidence="1">
    <location>
        <begin position="1"/>
        <end position="18"/>
    </location>
</feature>
<proteinExistence type="predicted"/>
<evidence type="ECO:0000256" key="1">
    <source>
        <dbReference type="SAM" id="SignalP"/>
    </source>
</evidence>